<name>A0A8D8WNZ9_9HEMI</name>
<dbReference type="AlphaFoldDB" id="A0A8D8WNZ9"/>
<accession>A0A8D8WNZ9</accession>
<dbReference type="EMBL" id="HBUF01209264">
    <property type="protein sequence ID" value="CAG6665044.1"/>
    <property type="molecule type" value="Transcribed_RNA"/>
</dbReference>
<evidence type="ECO:0000313" key="1">
    <source>
        <dbReference type="EMBL" id="CAG6665044.1"/>
    </source>
</evidence>
<dbReference type="EMBL" id="HBUF01561804">
    <property type="protein sequence ID" value="CAG6762759.1"/>
    <property type="molecule type" value="Transcribed_RNA"/>
</dbReference>
<sequence length="101" mass="11912">MDRRKKKMGRRKKEMDRRKKVVEVEEELRKIEMLWVEIEVLLEAGIGGEICYLVDPPEQDFLLTGSLQKRTVVWLGLVLEQGLWLVDGVLVVQQWVPRIHC</sequence>
<proteinExistence type="predicted"/>
<protein>
    <submittedName>
        <fullName evidence="1">Uncharacterized protein</fullName>
    </submittedName>
</protein>
<reference evidence="1" key="1">
    <citation type="submission" date="2021-05" db="EMBL/GenBank/DDBJ databases">
        <authorList>
            <person name="Alioto T."/>
            <person name="Alioto T."/>
            <person name="Gomez Garrido J."/>
        </authorList>
    </citation>
    <scope>NUCLEOTIDE SEQUENCE</scope>
</reference>
<organism evidence="1">
    <name type="scientific">Cacopsylla melanoneura</name>
    <dbReference type="NCBI Taxonomy" id="428564"/>
    <lineage>
        <taxon>Eukaryota</taxon>
        <taxon>Metazoa</taxon>
        <taxon>Ecdysozoa</taxon>
        <taxon>Arthropoda</taxon>
        <taxon>Hexapoda</taxon>
        <taxon>Insecta</taxon>
        <taxon>Pterygota</taxon>
        <taxon>Neoptera</taxon>
        <taxon>Paraneoptera</taxon>
        <taxon>Hemiptera</taxon>
        <taxon>Sternorrhyncha</taxon>
        <taxon>Psylloidea</taxon>
        <taxon>Psyllidae</taxon>
        <taxon>Psyllinae</taxon>
        <taxon>Cacopsylla</taxon>
    </lineage>
</organism>